<comment type="caution">
    <text evidence="2">The sequence shown here is derived from an EMBL/GenBank/DDBJ whole genome shotgun (WGS) entry which is preliminary data.</text>
</comment>
<dbReference type="Proteomes" id="UP000054815">
    <property type="component" value="Unassembled WGS sequence"/>
</dbReference>
<accession>A0A0V0XDN6</accession>
<sequence length="37" mass="3929">MSSGLPRGQNEIAALTSNLSQKKTACQPTSPVQSKRN</sequence>
<evidence type="ECO:0000313" key="2">
    <source>
        <dbReference type="EMBL" id="KRX86112.1"/>
    </source>
</evidence>
<protein>
    <submittedName>
        <fullName evidence="2">Uncharacterized protein</fullName>
    </submittedName>
</protein>
<proteinExistence type="predicted"/>
<gene>
    <name evidence="2" type="ORF">T4E_10773</name>
</gene>
<evidence type="ECO:0000313" key="3">
    <source>
        <dbReference type="Proteomes" id="UP000054815"/>
    </source>
</evidence>
<dbReference type="EMBL" id="JYDU01000470">
    <property type="protein sequence ID" value="KRX86112.1"/>
    <property type="molecule type" value="Genomic_DNA"/>
</dbReference>
<name>A0A0V0XDN6_TRIPS</name>
<feature type="region of interest" description="Disordered" evidence="1">
    <location>
        <begin position="16"/>
        <end position="37"/>
    </location>
</feature>
<organism evidence="2 3">
    <name type="scientific">Trichinella pseudospiralis</name>
    <name type="common">Parasitic roundworm</name>
    <dbReference type="NCBI Taxonomy" id="6337"/>
    <lineage>
        <taxon>Eukaryota</taxon>
        <taxon>Metazoa</taxon>
        <taxon>Ecdysozoa</taxon>
        <taxon>Nematoda</taxon>
        <taxon>Enoplea</taxon>
        <taxon>Dorylaimia</taxon>
        <taxon>Trichinellida</taxon>
        <taxon>Trichinellidae</taxon>
        <taxon>Trichinella</taxon>
    </lineage>
</organism>
<evidence type="ECO:0000256" key="1">
    <source>
        <dbReference type="SAM" id="MobiDB-lite"/>
    </source>
</evidence>
<dbReference type="AlphaFoldDB" id="A0A0V0XDN6"/>
<reference evidence="2 3" key="1">
    <citation type="submission" date="2015-01" db="EMBL/GenBank/DDBJ databases">
        <title>Evolution of Trichinella species and genotypes.</title>
        <authorList>
            <person name="Korhonen P.K."/>
            <person name="Edoardo P."/>
            <person name="Giuseppe L.R."/>
            <person name="Gasser R.B."/>
        </authorList>
    </citation>
    <scope>NUCLEOTIDE SEQUENCE [LARGE SCALE GENOMIC DNA]</scope>
    <source>
        <strain evidence="2">ISS141</strain>
    </source>
</reference>